<gene>
    <name evidence="2" type="ORF">HLPCO_000203</name>
</gene>
<organism evidence="2 3">
    <name type="scientific">Haloplasma contractile SSD-17B</name>
    <dbReference type="NCBI Taxonomy" id="1033810"/>
    <lineage>
        <taxon>Bacteria</taxon>
        <taxon>Bacillati</taxon>
        <taxon>Mycoplasmatota</taxon>
        <taxon>Mollicutes</taxon>
        <taxon>Haloplasmatales</taxon>
        <taxon>Haloplasmataceae</taxon>
        <taxon>Haloplasma</taxon>
    </lineage>
</organism>
<accession>U2DZA0</accession>
<dbReference type="SUPFAM" id="SSF52540">
    <property type="entry name" value="P-loop containing nucleoside triphosphate hydrolases"/>
    <property type="match status" value="1"/>
</dbReference>
<sequence length="537" mass="64028">MNLQTFDTRCQNVEDTLDHNFKVTQIREYVRRNINISSHNVVALNGDAGSGKSSLLGTLFKVLDKEFFTLKFNVWKYENENTLSLSLLHYFLSRTESMFKHSSSDDLSKVLKLMGEYILTEKSDLTNLFKNYENELFYIDYNYNKISINIYKDHIKVIEFKENHVRKQETIDSRFKLREVFEYLFSLYLDLIIKRENNVIIIIDELDTYQASKILEFISNINHLFANNSKLFFIIGIDEESLIQTITKEFDNKHQAKLYLERLFSFTFNMPKGDSSKKIVRKFFGNNCELIADFFDVINFTNPRKVLKVIKRYYSLVEIKTNTTLSKDIRSLIPDVIMNENSFKETKHKQTWNTIIVLYFIILYDFYGQEYDDFKNYYGRFVEYVNFLNKNNRVQNKNNYSQLRIDHLHEKTLADIFAFEKKKSNNYGSTTYLSPTYNHFLASKTSSDYKPLALMYLFMPRLEKIIDIYNPKYTQKSSELNMNINPSDFIKISFDFEKNIQYRFTRFLLSNIGEDAIMKMDAEYHFTFLFDMIEKLC</sequence>
<dbReference type="OrthoDB" id="88903at2"/>
<feature type="domain" description="KAP NTPase" evidence="1">
    <location>
        <begin position="37"/>
        <end position="277"/>
    </location>
</feature>
<proteinExistence type="predicted"/>
<evidence type="ECO:0000259" key="1">
    <source>
        <dbReference type="Pfam" id="PF07693"/>
    </source>
</evidence>
<keyword evidence="3" id="KW-1185">Reference proteome</keyword>
<name>U2DZA0_9MOLU</name>
<dbReference type="Gene3D" id="3.40.50.300">
    <property type="entry name" value="P-loop containing nucleotide triphosphate hydrolases"/>
    <property type="match status" value="1"/>
</dbReference>
<reference evidence="2 3" key="2">
    <citation type="journal article" date="2013" name="PLoS ONE">
        <title>INDIGO - INtegrated Data Warehouse of MIcrobial GenOmes with Examples from the Red Sea Extremophiles.</title>
        <authorList>
            <person name="Alam I."/>
            <person name="Antunes A."/>
            <person name="Kamau A.A."/>
            <person name="Ba Alawi W."/>
            <person name="Kalkatawi M."/>
            <person name="Stingl U."/>
            <person name="Bajic V.B."/>
        </authorList>
    </citation>
    <scope>NUCLEOTIDE SEQUENCE [LARGE SCALE GENOMIC DNA]</scope>
    <source>
        <strain evidence="2 3">SSD-17B</strain>
    </source>
</reference>
<evidence type="ECO:0000313" key="3">
    <source>
        <dbReference type="Proteomes" id="UP000005707"/>
    </source>
</evidence>
<dbReference type="RefSeq" id="WP_008826358.1">
    <property type="nucleotide sequence ID" value="NZ_AFNU02000001.1"/>
</dbReference>
<evidence type="ECO:0000313" key="2">
    <source>
        <dbReference type="EMBL" id="ERJ13537.1"/>
    </source>
</evidence>
<dbReference type="Proteomes" id="UP000005707">
    <property type="component" value="Unassembled WGS sequence"/>
</dbReference>
<dbReference type="InterPro" id="IPR011646">
    <property type="entry name" value="KAP_P-loop"/>
</dbReference>
<dbReference type="eggNOG" id="COG4928">
    <property type="taxonomic scope" value="Bacteria"/>
</dbReference>
<reference evidence="2 3" key="1">
    <citation type="journal article" date="2011" name="J. Bacteriol.">
        <title>Genome sequence of Haloplasma contractile, an unusual contractile bacterium from a deep-sea anoxic brine lake.</title>
        <authorList>
            <person name="Antunes A."/>
            <person name="Alam I."/>
            <person name="El Dorry H."/>
            <person name="Siam R."/>
            <person name="Robertson A."/>
            <person name="Bajic V.B."/>
            <person name="Stingl U."/>
        </authorList>
    </citation>
    <scope>NUCLEOTIDE SEQUENCE [LARGE SCALE GENOMIC DNA]</scope>
    <source>
        <strain evidence="2 3">SSD-17B</strain>
    </source>
</reference>
<dbReference type="InParanoid" id="U2DZA0"/>
<dbReference type="InterPro" id="IPR027417">
    <property type="entry name" value="P-loop_NTPase"/>
</dbReference>
<dbReference type="AlphaFoldDB" id="U2DZA0"/>
<comment type="caution">
    <text evidence="2">The sequence shown here is derived from an EMBL/GenBank/DDBJ whole genome shotgun (WGS) entry which is preliminary data.</text>
</comment>
<dbReference type="EMBL" id="AFNU02000001">
    <property type="protein sequence ID" value="ERJ13537.1"/>
    <property type="molecule type" value="Genomic_DNA"/>
</dbReference>
<dbReference type="STRING" id="1033810.HLPCO_000203"/>
<dbReference type="Pfam" id="PF07693">
    <property type="entry name" value="KAP_NTPase"/>
    <property type="match status" value="1"/>
</dbReference>
<protein>
    <submittedName>
        <fullName evidence="2">KAP domain containing protein</fullName>
    </submittedName>
</protein>